<keyword evidence="14" id="KW-1185">Reference proteome</keyword>
<dbReference type="PRINTS" id="PR01264">
    <property type="entry name" value="MECHCHANNEL"/>
</dbReference>
<dbReference type="NCBIfam" id="NF010557">
    <property type="entry name" value="PRK13952.1"/>
    <property type="match status" value="1"/>
</dbReference>
<dbReference type="SUPFAM" id="SSF81330">
    <property type="entry name" value="Gated mechanosensitive channel"/>
    <property type="match status" value="1"/>
</dbReference>
<dbReference type="InterPro" id="IPR001185">
    <property type="entry name" value="MS_channel"/>
</dbReference>
<comment type="similarity">
    <text evidence="2 12">Belongs to the MscL family.</text>
</comment>
<name>A0A4R5UEU7_9GAMM</name>
<dbReference type="NCBIfam" id="NF001843">
    <property type="entry name" value="PRK00567.1-4"/>
    <property type="match status" value="1"/>
</dbReference>
<dbReference type="InterPro" id="IPR037673">
    <property type="entry name" value="MSC/AndL"/>
</dbReference>
<feature type="transmembrane region" description="Helical" evidence="12">
    <location>
        <begin position="78"/>
        <end position="102"/>
    </location>
</feature>
<evidence type="ECO:0000256" key="1">
    <source>
        <dbReference type="ARBA" id="ARBA00004651"/>
    </source>
</evidence>
<comment type="subcellular location">
    <subcellularLocation>
        <location evidence="12">Cell inner membrane</location>
        <topology evidence="12">Multi-pass membrane protein</topology>
    </subcellularLocation>
    <subcellularLocation>
        <location evidence="1">Cell membrane</location>
        <topology evidence="1">Multi-pass membrane protein</topology>
    </subcellularLocation>
</comment>
<dbReference type="PANTHER" id="PTHR30266:SF2">
    <property type="entry name" value="LARGE-CONDUCTANCE MECHANOSENSITIVE CHANNEL"/>
    <property type="match status" value="1"/>
</dbReference>
<dbReference type="OrthoDB" id="9810350at2"/>
<evidence type="ECO:0000256" key="9">
    <source>
        <dbReference type="ARBA" id="ARBA00023065"/>
    </source>
</evidence>
<evidence type="ECO:0000256" key="12">
    <source>
        <dbReference type="HAMAP-Rule" id="MF_00115"/>
    </source>
</evidence>
<keyword evidence="9 12" id="KW-0406">Ion transport</keyword>
<dbReference type="EMBL" id="SMTG01000002">
    <property type="protein sequence ID" value="TDK33848.1"/>
    <property type="molecule type" value="Genomic_DNA"/>
</dbReference>
<dbReference type="Proteomes" id="UP000295543">
    <property type="component" value="Unassembled WGS sequence"/>
</dbReference>
<dbReference type="PROSITE" id="PS01327">
    <property type="entry name" value="MSCL"/>
    <property type="match status" value="1"/>
</dbReference>
<keyword evidence="8 12" id="KW-1133">Transmembrane helix</keyword>
<organism evidence="13 14">
    <name type="scientific">Luteimonas terrae</name>
    <dbReference type="NCBI Taxonomy" id="1530191"/>
    <lineage>
        <taxon>Bacteria</taxon>
        <taxon>Pseudomonadati</taxon>
        <taxon>Pseudomonadota</taxon>
        <taxon>Gammaproteobacteria</taxon>
        <taxon>Lysobacterales</taxon>
        <taxon>Lysobacteraceae</taxon>
        <taxon>Luteimonas</taxon>
    </lineage>
</organism>
<evidence type="ECO:0000313" key="13">
    <source>
        <dbReference type="EMBL" id="TDK33848.1"/>
    </source>
</evidence>
<evidence type="ECO:0000256" key="3">
    <source>
        <dbReference type="ARBA" id="ARBA00011255"/>
    </source>
</evidence>
<accession>A0A4R5UEU7</accession>
<dbReference type="PANTHER" id="PTHR30266">
    <property type="entry name" value="MECHANOSENSITIVE CHANNEL MSCL"/>
    <property type="match status" value="1"/>
</dbReference>
<reference evidence="13 14" key="1">
    <citation type="submission" date="2019-03" db="EMBL/GenBank/DDBJ databases">
        <title>Luteimonas zhaokaii sp.nov., isolated from the rectal contents of Plateau pika in Yushu, Qinghai Province, China.</title>
        <authorList>
            <person name="Zhang G."/>
        </authorList>
    </citation>
    <scope>NUCLEOTIDE SEQUENCE [LARGE SCALE GENOMIC DNA]</scope>
    <source>
        <strain evidence="13 14">THG-MD21</strain>
    </source>
</reference>
<keyword evidence="6 12" id="KW-0997">Cell inner membrane</keyword>
<dbReference type="NCBIfam" id="TIGR00220">
    <property type="entry name" value="mscL"/>
    <property type="match status" value="1"/>
</dbReference>
<dbReference type="InterPro" id="IPR019823">
    <property type="entry name" value="Mechanosensitive_channel_CS"/>
</dbReference>
<keyword evidence="10 12" id="KW-0472">Membrane</keyword>
<comment type="function">
    <text evidence="12">Channel that opens in response to stretch forces in the membrane lipid bilayer. May participate in the regulation of osmotic pressure changes within the cell.</text>
</comment>
<dbReference type="AlphaFoldDB" id="A0A4R5UEU7"/>
<evidence type="ECO:0000256" key="6">
    <source>
        <dbReference type="ARBA" id="ARBA00022519"/>
    </source>
</evidence>
<dbReference type="FunFam" id="1.10.1200.120:FF:000001">
    <property type="entry name" value="Large-conductance mechanosensitive channel"/>
    <property type="match status" value="1"/>
</dbReference>
<dbReference type="HAMAP" id="MF_00115">
    <property type="entry name" value="MscL"/>
    <property type="match status" value="1"/>
</dbReference>
<dbReference type="Pfam" id="PF01741">
    <property type="entry name" value="MscL"/>
    <property type="match status" value="1"/>
</dbReference>
<comment type="subunit">
    <text evidence="3 12">Homopentamer.</text>
</comment>
<evidence type="ECO:0000256" key="7">
    <source>
        <dbReference type="ARBA" id="ARBA00022692"/>
    </source>
</evidence>
<evidence type="ECO:0000313" key="14">
    <source>
        <dbReference type="Proteomes" id="UP000295543"/>
    </source>
</evidence>
<evidence type="ECO:0000256" key="2">
    <source>
        <dbReference type="ARBA" id="ARBA00007254"/>
    </source>
</evidence>
<keyword evidence="7 12" id="KW-0812">Transmembrane</keyword>
<evidence type="ECO:0000256" key="8">
    <source>
        <dbReference type="ARBA" id="ARBA00022989"/>
    </source>
</evidence>
<proteinExistence type="inferred from homology"/>
<evidence type="ECO:0000256" key="4">
    <source>
        <dbReference type="ARBA" id="ARBA00022448"/>
    </source>
</evidence>
<sequence>MGILSEFKEFAVRGNVIDLAVGVVIGASFGKIVTALVDQIIMPPIGLLIGNVDFTELAITLRAATVDAATGEEIPAVAIGYGVFINTIIQFTIVAFAIFLAVKFINRLKRKQAEAPEPAKPAEPSEEVKLLREIRDSLRTQP</sequence>
<dbReference type="Gene3D" id="1.10.1200.120">
    <property type="entry name" value="Large-conductance mechanosensitive channel, MscL, domain 1"/>
    <property type="match status" value="1"/>
</dbReference>
<keyword evidence="4 12" id="KW-0813">Transport</keyword>
<dbReference type="RefSeq" id="WP_133393252.1">
    <property type="nucleotide sequence ID" value="NZ_SMTG01000002.1"/>
</dbReference>
<evidence type="ECO:0000256" key="11">
    <source>
        <dbReference type="ARBA" id="ARBA00023303"/>
    </source>
</evidence>
<protein>
    <recommendedName>
        <fullName evidence="12">Large-conductance mechanosensitive channel</fullName>
    </recommendedName>
</protein>
<evidence type="ECO:0000256" key="10">
    <source>
        <dbReference type="ARBA" id="ARBA00023136"/>
    </source>
</evidence>
<evidence type="ECO:0000256" key="5">
    <source>
        <dbReference type="ARBA" id="ARBA00022475"/>
    </source>
</evidence>
<dbReference type="InterPro" id="IPR036019">
    <property type="entry name" value="MscL_channel"/>
</dbReference>
<keyword evidence="5 12" id="KW-1003">Cell membrane</keyword>
<dbReference type="GO" id="GO:0005886">
    <property type="term" value="C:plasma membrane"/>
    <property type="evidence" value="ECO:0007669"/>
    <property type="project" value="UniProtKB-SubCell"/>
</dbReference>
<comment type="caution">
    <text evidence="13">The sequence shown here is derived from an EMBL/GenBank/DDBJ whole genome shotgun (WGS) entry which is preliminary data.</text>
</comment>
<dbReference type="GO" id="GO:0008381">
    <property type="term" value="F:mechanosensitive monoatomic ion channel activity"/>
    <property type="evidence" value="ECO:0007669"/>
    <property type="project" value="UniProtKB-UniRule"/>
</dbReference>
<comment type="caution">
    <text evidence="12">Lacks conserved residue(s) required for the propagation of feature annotation.</text>
</comment>
<gene>
    <name evidence="12 13" type="primary">mscL</name>
    <name evidence="13" type="ORF">E2F49_07650</name>
</gene>
<keyword evidence="11 12" id="KW-0407">Ion channel</keyword>